<dbReference type="InterPro" id="IPR007428">
    <property type="entry name" value="MlaA"/>
</dbReference>
<feature type="chain" id="PRO_5046044791" evidence="4">
    <location>
        <begin position="23"/>
        <end position="272"/>
    </location>
</feature>
<sequence length="272" mass="29962">MKLLQLASIVVCLALGACTANHAEQQAQSSNQAGTEQNRSEASKQAKAYDPLEPVNRVIWDFNYDVLDRYLIKPVTLGYVAVMPQPVRNGLMNAVYNLEEPANTINNILQGKPGDSATSLGRFLVNSTVGVLGLFDVAQSMGLERQEEDFGQVLGVWGVGTGPYLMLPGLGPSDVRSFTGDIVDNYYWPSTVLDDPIVIAANLISVIETRASLIEVEENLNRSLDQYLFVRDVYFQRLAFDVSDGKIGQKSEEEIEQEADDFSDFESLLEGQ</sequence>
<protein>
    <submittedName>
        <fullName evidence="5">VacJ family lipoprotein</fullName>
    </submittedName>
</protein>
<keyword evidence="6" id="KW-1185">Reference proteome</keyword>
<evidence type="ECO:0000313" key="5">
    <source>
        <dbReference type="EMBL" id="MFC3121965.1"/>
    </source>
</evidence>
<gene>
    <name evidence="5" type="ORF">ACFOHL_10060</name>
</gene>
<evidence type="ECO:0000256" key="2">
    <source>
        <dbReference type="ARBA" id="ARBA00022729"/>
    </source>
</evidence>
<organism evidence="5 6">
    <name type="scientific">Agaribacter flavus</name>
    <dbReference type="NCBI Taxonomy" id="1902781"/>
    <lineage>
        <taxon>Bacteria</taxon>
        <taxon>Pseudomonadati</taxon>
        <taxon>Pseudomonadota</taxon>
        <taxon>Gammaproteobacteria</taxon>
        <taxon>Alteromonadales</taxon>
        <taxon>Alteromonadaceae</taxon>
        <taxon>Agaribacter</taxon>
    </lineage>
</organism>
<dbReference type="PRINTS" id="PR01805">
    <property type="entry name" value="VACJLIPOPROT"/>
</dbReference>
<dbReference type="PANTHER" id="PTHR30035">
    <property type="entry name" value="LIPOPROTEIN VACJ-RELATED"/>
    <property type="match status" value="1"/>
</dbReference>
<proteinExistence type="inferred from homology"/>
<feature type="region of interest" description="Disordered" evidence="3">
    <location>
        <begin position="249"/>
        <end position="272"/>
    </location>
</feature>
<dbReference type="PANTHER" id="PTHR30035:SF3">
    <property type="entry name" value="INTERMEMBRANE PHOSPHOLIPID TRANSPORT SYSTEM LIPOPROTEIN MLAA"/>
    <property type="match status" value="1"/>
</dbReference>
<accession>A0ABV7FPE4</accession>
<evidence type="ECO:0000256" key="1">
    <source>
        <dbReference type="ARBA" id="ARBA00010634"/>
    </source>
</evidence>
<comment type="similarity">
    <text evidence="1">Belongs to the MlaA family.</text>
</comment>
<dbReference type="Proteomes" id="UP001595478">
    <property type="component" value="Unassembled WGS sequence"/>
</dbReference>
<dbReference type="Pfam" id="PF04333">
    <property type="entry name" value="MlaA"/>
    <property type="match status" value="1"/>
</dbReference>
<keyword evidence="2 4" id="KW-0732">Signal</keyword>
<evidence type="ECO:0000256" key="3">
    <source>
        <dbReference type="SAM" id="MobiDB-lite"/>
    </source>
</evidence>
<dbReference type="PROSITE" id="PS51257">
    <property type="entry name" value="PROKAR_LIPOPROTEIN"/>
    <property type="match status" value="1"/>
</dbReference>
<feature type="region of interest" description="Disordered" evidence="3">
    <location>
        <begin position="28"/>
        <end position="47"/>
    </location>
</feature>
<evidence type="ECO:0000313" key="6">
    <source>
        <dbReference type="Proteomes" id="UP001595478"/>
    </source>
</evidence>
<dbReference type="RefSeq" id="WP_376920095.1">
    <property type="nucleotide sequence ID" value="NZ_JBHRSW010000015.1"/>
</dbReference>
<dbReference type="EMBL" id="JBHRSW010000015">
    <property type="protein sequence ID" value="MFC3121965.1"/>
    <property type="molecule type" value="Genomic_DNA"/>
</dbReference>
<feature type="compositionally biased region" description="Polar residues" evidence="3">
    <location>
        <begin position="28"/>
        <end position="37"/>
    </location>
</feature>
<comment type="caution">
    <text evidence="5">The sequence shown here is derived from an EMBL/GenBank/DDBJ whole genome shotgun (WGS) entry which is preliminary data.</text>
</comment>
<reference evidence="6" key="1">
    <citation type="journal article" date="2019" name="Int. J. Syst. Evol. Microbiol.">
        <title>The Global Catalogue of Microorganisms (GCM) 10K type strain sequencing project: providing services to taxonomists for standard genome sequencing and annotation.</title>
        <authorList>
            <consortium name="The Broad Institute Genomics Platform"/>
            <consortium name="The Broad Institute Genome Sequencing Center for Infectious Disease"/>
            <person name="Wu L."/>
            <person name="Ma J."/>
        </authorList>
    </citation>
    <scope>NUCLEOTIDE SEQUENCE [LARGE SCALE GENOMIC DNA]</scope>
    <source>
        <strain evidence="6">KCTC 52473</strain>
    </source>
</reference>
<keyword evidence="5" id="KW-0449">Lipoprotein</keyword>
<evidence type="ECO:0000256" key="4">
    <source>
        <dbReference type="SAM" id="SignalP"/>
    </source>
</evidence>
<feature type="compositionally biased region" description="Acidic residues" evidence="3">
    <location>
        <begin position="253"/>
        <end position="264"/>
    </location>
</feature>
<feature type="signal peptide" evidence="4">
    <location>
        <begin position="1"/>
        <end position="22"/>
    </location>
</feature>
<name>A0ABV7FPE4_9ALTE</name>